<feature type="compositionally biased region" description="Low complexity" evidence="1">
    <location>
        <begin position="460"/>
        <end position="471"/>
    </location>
</feature>
<feature type="region of interest" description="Disordered" evidence="1">
    <location>
        <begin position="446"/>
        <end position="596"/>
    </location>
</feature>
<feature type="compositionally biased region" description="Basic and acidic residues" evidence="1">
    <location>
        <begin position="1966"/>
        <end position="1977"/>
    </location>
</feature>
<gene>
    <name evidence="2" type="ORF">FY207_04135</name>
</gene>
<dbReference type="EMBL" id="VTCY01000014">
    <property type="protein sequence ID" value="KAB0451290.1"/>
    <property type="molecule type" value="Genomic_DNA"/>
</dbReference>
<feature type="compositionally biased region" description="Low complexity" evidence="1">
    <location>
        <begin position="529"/>
        <end position="544"/>
    </location>
</feature>
<protein>
    <submittedName>
        <fullName evidence="2">Uncharacterized protein</fullName>
    </submittedName>
</protein>
<name>A0A643CMU1_ANAMA</name>
<feature type="compositionally biased region" description="Polar residues" evidence="1">
    <location>
        <begin position="489"/>
        <end position="503"/>
    </location>
</feature>
<feature type="region of interest" description="Disordered" evidence="1">
    <location>
        <begin position="1020"/>
        <end position="1091"/>
    </location>
</feature>
<evidence type="ECO:0000313" key="2">
    <source>
        <dbReference type="EMBL" id="KAB0451290.1"/>
    </source>
</evidence>
<sequence length="2112" mass="230188">MVLTLIEDSMTIIGQRDADQDIRIIPGGLISSKNGSELYSVAAIDGEHPVLFPTSRYYYLGTYNIIYENHGYALSIPPRYQFLKVVQDEGRHVLRFCDRNGKLLTVGDFNPLDDKDARDTSRILGALERANVPTVTSMEKLAADNSALGNIEYVASQDLKDLVQPDGNQPSFALGPLGGDVSVAHMFPLKPFEPLPIMTPETTVGALNSEYASLMLDHGSGSVTFSYFSPALKYPAYVRIEPAKYQQETISAVKSALLEHPLYLVVEGRAFSISRNAEGAIMVRNDQQARRLLQQANLLPDDGDADENAFDILGGRYALRITVGDTLLSPEEVQHEFENLPGILSNVAVSVQGAEIPLPARTHGGDLLLFRDFTLEHIAAGKTDGSGVPEFREDLTKLAFEALIKNNFALRIPATDSGELPYINVNGQPIAGRAYPLQALTRSAEYPAGAGDSRTETGSTPTDTPQTPQPDEAAPPRVATENAPENAGDSKNGTGSTSTDSPQTPQPDKEPPRVAAENAPENAGDSKNGTGSTPTDSPQTPQPDEAAPPRVATENAPGNAGDSKNGTGSTSTDSPQTPQPGVEEHKVSTGGVVGSDPDAAFVGDDPRAYQQNEQKWSVIGTIAPREILFDAQTGMRKHSVVLELHNGDEHALPTRSYRFGQDEQLIARDIWGHKVVIPEEYRYLKVALHEVGGKPQYRLSFCDKSGKIPDAQDLARYYQGSNSLPDDLRALLNRGVVPDIIANPQFVTSDVQGISLKDLYDAQGHSPAIALVRHPGVSSVLGHKFTEDAHAIVGKLASSLAYFDFSAHPYYTHLFHYDDNTVEVPPANPGVIPDAAALASQNMLLVLGQEGFFYVSGRDPSAGNARLVDSPGEYLNFLTQAALVLNGKPAEISQPLALKFQVGQAITDSRNDLGGLYPVYALVGEKVYYLEINDGNVLFSRNMLELAYIPKAGSPSLLCADSMLGQEVIRKALHEPISFAEEKTSHNPHFQTHMIVHGNKVVVRNAADALFKVLPQGVDTATHHEDEPISRTPEPAPVDDLQPPHTAGGDANRDGGERSSTGTQHTPPSEVSTNKTGDTSTDDAEHGSEMLSLPFGLGASIEDGKGRRYETFQVVLRVQKDASGAENPALPTSGYISKGGEIIHINKLGGYAFALIPEHRFLKVVKVFENREEKYKLALCDATGRPLTPHDFTKQSAASATEGAPTVGRSYVFGDYTTFLQDDHALCNTGQIVVAGANGTEVAVDLEDVYNTQGYLPYFKLEASKSGRVLVKHNGYDTPSDRPMFLSGEYALFEFDPVSYACTLSLSNKHSASSAGPAIQDIELTLTPADQQYSSEMAWARTQSLERKPLYASVDGTSLKFTATPAARVVEDPWVVEQFMRRISDPNYHDDHSYSVRIVALDKYDAGLQGMGIRIGSQTVGIPITREDGSRIGFPLNAPIKIAHTDSHGKKSTQGVPDLQHDVLSEFLSRQVSLVVGPSGRERIVAPTGTLLASDGANAQGEFLSSLIAHNMNEIVGRSVNEFVAKVRNVRHAGVGGEHGTDDLSPTQKVPDTKDMHPHDVDEPNGRVVETLRLYLDRDAQQAPFLFGVAARYDDDPRVAPKVSYSFTRQGELIAYMGPSLFKVLDARYVKVVQLQDDEYALRLCDAEGQDLDREYSNVDAPVVIPDSNIDWELDEIYESTKGKPAFTLHMGHAGPSGHAPVVLVPTPENYLSEDYHNTPVAHLSTGFMVFIVGSNQVTLLHRSVVDSARANALVWDLQDDETGAVHNTLLQRASDAHPLYLVVRAGEVAWTLDEDATDLEFTYDPRVMQWLRKTWLGNLDQATLKLTIVDNKEDPDSLRLHVLVLGDTPEALEQPEGEELYFDKTTYSVQIRDGGAIRDVHTDAALSLWRTQMLAAVVPEVFSLEVRSNDDEDSTTYRVVRNADERETSDIAQDFSPENWHMGQPSLLQAIQERDALLLGPGPRADVHGPDAHTPTDDADEEGGAESGYADTGARGMSAFDAKQWGPDTQRLVFVEESTARDHRGDYTLWINVEYENMVRFHANVNAKYRSGEYTYEEAIELYNSITTEGCRHQSHVFPVISGGVDPNGQVTVGGYSFGGIEALHKMFELT</sequence>
<organism evidence="2">
    <name type="scientific">Anaplasma marginale</name>
    <dbReference type="NCBI Taxonomy" id="770"/>
    <lineage>
        <taxon>Bacteria</taxon>
        <taxon>Pseudomonadati</taxon>
        <taxon>Pseudomonadota</taxon>
        <taxon>Alphaproteobacteria</taxon>
        <taxon>Rickettsiales</taxon>
        <taxon>Anaplasmataceae</taxon>
        <taxon>Anaplasma</taxon>
    </lineage>
</organism>
<feature type="region of interest" description="Disordered" evidence="1">
    <location>
        <begin position="1961"/>
        <end position="1994"/>
    </location>
</feature>
<comment type="caution">
    <text evidence="2">The sequence shown here is derived from an EMBL/GenBank/DDBJ whole genome shotgun (WGS) entry which is preliminary data.</text>
</comment>
<proteinExistence type="predicted"/>
<accession>A0A643CMU1</accession>
<evidence type="ECO:0000256" key="1">
    <source>
        <dbReference type="SAM" id="MobiDB-lite"/>
    </source>
</evidence>
<feature type="compositionally biased region" description="Polar residues" evidence="1">
    <location>
        <begin position="562"/>
        <end position="576"/>
    </location>
</feature>
<dbReference type="RefSeq" id="WP_150150490.1">
    <property type="nucleotide sequence ID" value="NZ_VTWV01000020.1"/>
</dbReference>
<reference evidence="2" key="1">
    <citation type="submission" date="2019-08" db="EMBL/GenBank/DDBJ databases">
        <authorList>
            <person name="Amaro Estrada I."/>
            <person name="Quiroz Castaneda R.E."/>
            <person name="Martinez Ocampo F."/>
            <person name="Rodriguez Camarillo S.D."/>
        </authorList>
    </citation>
    <scope>NUCLEOTIDE SEQUENCE</scope>
    <source>
        <strain evidence="2">MEX-30-184-02</strain>
    </source>
</reference>
<feature type="compositionally biased region" description="Polar residues" evidence="1">
    <location>
        <begin position="1058"/>
        <end position="1079"/>
    </location>
</feature>